<dbReference type="SUPFAM" id="SSF54593">
    <property type="entry name" value="Glyoxalase/Bleomycin resistance protein/Dihydroxybiphenyl dioxygenase"/>
    <property type="match status" value="2"/>
</dbReference>
<protein>
    <submittedName>
        <fullName evidence="2">VOC family protein</fullName>
    </submittedName>
</protein>
<dbReference type="AlphaFoldDB" id="A0A2A7UVB3"/>
<dbReference type="EMBL" id="PDEA01000001">
    <property type="protein sequence ID" value="PEH89131.1"/>
    <property type="molecule type" value="Genomic_DNA"/>
</dbReference>
<evidence type="ECO:0000313" key="3">
    <source>
        <dbReference type="Proteomes" id="UP000220246"/>
    </source>
</evidence>
<dbReference type="OrthoDB" id="9111355at2"/>
<dbReference type="Pfam" id="PF13468">
    <property type="entry name" value="Glyoxalase_3"/>
    <property type="match status" value="1"/>
</dbReference>
<evidence type="ECO:0000313" key="2">
    <source>
        <dbReference type="EMBL" id="PEH89131.1"/>
    </source>
</evidence>
<organism evidence="2 3">
    <name type="scientific">Comamonas terrigena</name>
    <dbReference type="NCBI Taxonomy" id="32013"/>
    <lineage>
        <taxon>Bacteria</taxon>
        <taxon>Pseudomonadati</taxon>
        <taxon>Pseudomonadota</taxon>
        <taxon>Betaproteobacteria</taxon>
        <taxon>Burkholderiales</taxon>
        <taxon>Comamonadaceae</taxon>
        <taxon>Comamonas</taxon>
    </lineage>
</organism>
<dbReference type="Gene3D" id="3.10.180.10">
    <property type="entry name" value="2,3-Dihydroxybiphenyl 1,2-Dioxygenase, domain 1"/>
    <property type="match status" value="1"/>
</dbReference>
<keyword evidence="3" id="KW-1185">Reference proteome</keyword>
<dbReference type="PANTHER" id="PTHR40265">
    <property type="entry name" value="BLL2707 PROTEIN"/>
    <property type="match status" value="1"/>
</dbReference>
<evidence type="ECO:0000259" key="1">
    <source>
        <dbReference type="Pfam" id="PF13468"/>
    </source>
</evidence>
<dbReference type="InterPro" id="IPR025870">
    <property type="entry name" value="Glyoxalase-like_dom"/>
</dbReference>
<comment type="caution">
    <text evidence="2">The sequence shown here is derived from an EMBL/GenBank/DDBJ whole genome shotgun (WGS) entry which is preliminary data.</text>
</comment>
<feature type="domain" description="Glyoxalase-like" evidence="1">
    <location>
        <begin position="5"/>
        <end position="180"/>
    </location>
</feature>
<reference evidence="3" key="1">
    <citation type="submission" date="2017-09" db="EMBL/GenBank/DDBJ databases">
        <title>FDA dAtabase for Regulatory Grade micrObial Sequences (FDA-ARGOS): Supporting development and validation of Infectious Disease Dx tests.</title>
        <authorList>
            <person name="Minogue T."/>
            <person name="Wolcott M."/>
            <person name="Wasieloski L."/>
            <person name="Aguilar W."/>
            <person name="Moore D."/>
            <person name="Tallon L."/>
            <person name="Sadzewicz L."/>
            <person name="Ott S."/>
            <person name="Zhao X."/>
            <person name="Nagaraj S."/>
            <person name="Vavikolanu K."/>
            <person name="Aluvathingal J."/>
            <person name="Nadendla S."/>
            <person name="Sichtig H."/>
        </authorList>
    </citation>
    <scope>NUCLEOTIDE SEQUENCE [LARGE SCALE GENOMIC DNA]</scope>
    <source>
        <strain evidence="3">FDAARGOS_394</strain>
    </source>
</reference>
<dbReference type="CDD" id="cd06587">
    <property type="entry name" value="VOC"/>
    <property type="match status" value="1"/>
</dbReference>
<dbReference type="PANTHER" id="PTHR40265:SF1">
    <property type="entry name" value="GLYOXALASE-LIKE DOMAIN-CONTAINING PROTEIN"/>
    <property type="match status" value="1"/>
</dbReference>
<sequence length="277" mass="29184">MSLPLDHIVIAVHDLHTAIHDYRNLGFTVTPGGDHPGRATHNALVVFQDGSYFELIAWKGPEEAHPWWPKLSRFGPGIVDFALLPGTTPQVVAQALSRGLAYQPPVDGGRLRPDGVELRWQNARPATPDLPFLCGDVTPRALRVPEGPVREHANGVQGVAQLHVAVHDVAATLERYRALLGLTDAPVPAEGAASLQLGGTVLKLESASASPEAAQRLALQGEGPFAIALHTTQANPLGPVVHGNTHGTRLELIAYPGTGTSAHPAAHPGAHAQSAFA</sequence>
<name>A0A2A7UVB3_COMTR</name>
<dbReference type="GeneID" id="80801230"/>
<gene>
    <name evidence="2" type="ORF">CRM82_11475</name>
</gene>
<dbReference type="STRING" id="1219032.GCA_001515545_01404"/>
<dbReference type="RefSeq" id="WP_083520367.1">
    <property type="nucleotide sequence ID" value="NZ_PDEA01000001.1"/>
</dbReference>
<dbReference type="Proteomes" id="UP000220246">
    <property type="component" value="Unassembled WGS sequence"/>
</dbReference>
<proteinExistence type="predicted"/>
<accession>A0A2A7UVB3</accession>
<dbReference type="InterPro" id="IPR029068">
    <property type="entry name" value="Glyas_Bleomycin-R_OHBP_Dase"/>
</dbReference>